<protein>
    <submittedName>
        <fullName evidence="1">Uncharacterized protein</fullName>
    </submittedName>
</protein>
<proteinExistence type="predicted"/>
<dbReference type="Proteomes" id="UP000735302">
    <property type="component" value="Unassembled WGS sequence"/>
</dbReference>
<accession>A0AAV3XXQ8</accession>
<comment type="caution">
    <text evidence="1">The sequence shown here is derived from an EMBL/GenBank/DDBJ whole genome shotgun (WGS) entry which is preliminary data.</text>
</comment>
<dbReference type="EMBL" id="BLXT01000273">
    <property type="protein sequence ID" value="GFN75630.1"/>
    <property type="molecule type" value="Genomic_DNA"/>
</dbReference>
<organism evidence="1 2">
    <name type="scientific">Plakobranchus ocellatus</name>
    <dbReference type="NCBI Taxonomy" id="259542"/>
    <lineage>
        <taxon>Eukaryota</taxon>
        <taxon>Metazoa</taxon>
        <taxon>Spiralia</taxon>
        <taxon>Lophotrochozoa</taxon>
        <taxon>Mollusca</taxon>
        <taxon>Gastropoda</taxon>
        <taxon>Heterobranchia</taxon>
        <taxon>Euthyneura</taxon>
        <taxon>Panpulmonata</taxon>
        <taxon>Sacoglossa</taxon>
        <taxon>Placobranchoidea</taxon>
        <taxon>Plakobranchidae</taxon>
        <taxon>Plakobranchus</taxon>
    </lineage>
</organism>
<sequence length="161" mass="17991">MAERIEVEKLQIQAAGVQVDIETSSVGGTGTRVKLPKLPNLVVEKDDMDTKLTRRPSWFDVCAGALNRVKVFNICTTTVYSVPYVLFRMVSSEATLNRAMMMLVRKWPVGPHFNLEGSRKISEEALQASAIDELYRETNKVLGKKTIYFLGNRLGIGIISL</sequence>
<reference evidence="1 2" key="1">
    <citation type="journal article" date="2021" name="Elife">
        <title>Chloroplast acquisition without the gene transfer in kleptoplastic sea slugs, Plakobranchus ocellatus.</title>
        <authorList>
            <person name="Maeda T."/>
            <person name="Takahashi S."/>
            <person name="Yoshida T."/>
            <person name="Shimamura S."/>
            <person name="Takaki Y."/>
            <person name="Nagai Y."/>
            <person name="Toyoda A."/>
            <person name="Suzuki Y."/>
            <person name="Arimoto A."/>
            <person name="Ishii H."/>
            <person name="Satoh N."/>
            <person name="Nishiyama T."/>
            <person name="Hasebe M."/>
            <person name="Maruyama T."/>
            <person name="Minagawa J."/>
            <person name="Obokata J."/>
            <person name="Shigenobu S."/>
        </authorList>
    </citation>
    <scope>NUCLEOTIDE SEQUENCE [LARGE SCALE GENOMIC DNA]</scope>
</reference>
<evidence type="ECO:0000313" key="2">
    <source>
        <dbReference type="Proteomes" id="UP000735302"/>
    </source>
</evidence>
<keyword evidence="2" id="KW-1185">Reference proteome</keyword>
<name>A0AAV3XXQ8_9GAST</name>
<dbReference type="AlphaFoldDB" id="A0AAV3XXQ8"/>
<evidence type="ECO:0000313" key="1">
    <source>
        <dbReference type="EMBL" id="GFN75630.1"/>
    </source>
</evidence>
<gene>
    <name evidence="1" type="ORF">PoB_000213600</name>
</gene>